<dbReference type="OrthoDB" id="374045at2759"/>
<dbReference type="RefSeq" id="XP_038776624.1">
    <property type="nucleotide sequence ID" value="XM_038920696.1"/>
</dbReference>
<dbReference type="GeneID" id="62193764"/>
<proteinExistence type="predicted"/>
<organism evidence="6 7">
    <name type="scientific">Eeniella nana</name>
    <name type="common">Yeast</name>
    <name type="synonym">Brettanomyces nanus</name>
    <dbReference type="NCBI Taxonomy" id="13502"/>
    <lineage>
        <taxon>Eukaryota</taxon>
        <taxon>Fungi</taxon>
        <taxon>Dikarya</taxon>
        <taxon>Ascomycota</taxon>
        <taxon>Saccharomycotina</taxon>
        <taxon>Pichiomycetes</taxon>
        <taxon>Pichiales</taxon>
        <taxon>Pichiaceae</taxon>
        <taxon>Brettanomyces</taxon>
    </lineage>
</organism>
<dbReference type="Gene3D" id="3.90.1640.10">
    <property type="entry name" value="inorganic pyrophosphatase (n-terminal core)"/>
    <property type="match status" value="1"/>
</dbReference>
<dbReference type="PANTHER" id="PTHR12112:SF39">
    <property type="entry name" value="EG:152A3.5 PROTEIN (FBGN0003116_PN PROTEIN)"/>
    <property type="match status" value="1"/>
</dbReference>
<dbReference type="Pfam" id="PF01368">
    <property type="entry name" value="DHH"/>
    <property type="match status" value="1"/>
</dbReference>
<dbReference type="InterPro" id="IPR038763">
    <property type="entry name" value="DHH_sf"/>
</dbReference>
<dbReference type="InterPro" id="IPR001667">
    <property type="entry name" value="DDH_dom"/>
</dbReference>
<evidence type="ECO:0000256" key="4">
    <source>
        <dbReference type="ARBA" id="ARBA00023211"/>
    </source>
</evidence>
<gene>
    <name evidence="6" type="ORF">FOA43_000363</name>
</gene>
<dbReference type="SUPFAM" id="SSF64182">
    <property type="entry name" value="DHH phosphoesterases"/>
    <property type="match status" value="1"/>
</dbReference>
<dbReference type="KEGG" id="bnn:FOA43_000363"/>
<keyword evidence="2" id="KW-0479">Metal-binding</keyword>
<accession>A0A875RZH3</accession>
<feature type="domain" description="DHHA2" evidence="5">
    <location>
        <begin position="226"/>
        <end position="369"/>
    </location>
</feature>
<name>A0A875RZH3_EENNA</name>
<evidence type="ECO:0000256" key="1">
    <source>
        <dbReference type="ARBA" id="ARBA00001936"/>
    </source>
</evidence>
<evidence type="ECO:0000256" key="2">
    <source>
        <dbReference type="ARBA" id="ARBA00022723"/>
    </source>
</evidence>
<keyword evidence="3" id="KW-0378">Hydrolase</keyword>
<keyword evidence="4" id="KW-0464">Manganese</keyword>
<dbReference type="GO" id="GO:0004309">
    <property type="term" value="F:exopolyphosphatase activity"/>
    <property type="evidence" value="ECO:0007669"/>
    <property type="project" value="TreeGrafter"/>
</dbReference>
<dbReference type="InterPro" id="IPR038222">
    <property type="entry name" value="DHHA2_dom_sf"/>
</dbReference>
<evidence type="ECO:0000256" key="3">
    <source>
        <dbReference type="ARBA" id="ARBA00022801"/>
    </source>
</evidence>
<dbReference type="Gene3D" id="3.10.310.20">
    <property type="entry name" value="DHHA2 domain"/>
    <property type="match status" value="1"/>
</dbReference>
<evidence type="ECO:0000313" key="6">
    <source>
        <dbReference type="EMBL" id="QPG73059.1"/>
    </source>
</evidence>
<dbReference type="AlphaFoldDB" id="A0A875RZH3"/>
<dbReference type="GO" id="GO:0005737">
    <property type="term" value="C:cytoplasm"/>
    <property type="evidence" value="ECO:0007669"/>
    <property type="project" value="InterPro"/>
</dbReference>
<dbReference type="Pfam" id="PF02833">
    <property type="entry name" value="DHHA2"/>
    <property type="match status" value="1"/>
</dbReference>
<keyword evidence="7" id="KW-1185">Reference proteome</keyword>
<dbReference type="SMART" id="SM01131">
    <property type="entry name" value="DHHA2"/>
    <property type="match status" value="1"/>
</dbReference>
<dbReference type="GO" id="GO:0046872">
    <property type="term" value="F:metal ion binding"/>
    <property type="evidence" value="ECO:0007669"/>
    <property type="project" value="UniProtKB-KW"/>
</dbReference>
<protein>
    <recommendedName>
        <fullName evidence="5">DHHA2 domain-containing protein</fullName>
    </recommendedName>
</protein>
<dbReference type="EMBL" id="CP064812">
    <property type="protein sequence ID" value="QPG73059.1"/>
    <property type="molecule type" value="Genomic_DNA"/>
</dbReference>
<evidence type="ECO:0000259" key="5">
    <source>
        <dbReference type="SMART" id="SM01131"/>
    </source>
</evidence>
<evidence type="ECO:0000313" key="7">
    <source>
        <dbReference type="Proteomes" id="UP000662931"/>
    </source>
</evidence>
<dbReference type="PANTHER" id="PTHR12112">
    <property type="entry name" value="BNIP - RELATED"/>
    <property type="match status" value="1"/>
</dbReference>
<dbReference type="InterPro" id="IPR004097">
    <property type="entry name" value="DHHA2"/>
</dbReference>
<reference evidence="6" key="1">
    <citation type="submission" date="2020-10" db="EMBL/GenBank/DDBJ databases">
        <authorList>
            <person name="Roach M.J.R."/>
        </authorList>
    </citation>
    <scope>NUCLEOTIDE SEQUENCE</scope>
    <source>
        <strain evidence="6">CBS 1945</strain>
    </source>
</reference>
<sequence length="372" mass="41503">MSLTAFLKTSKANLIETASRLSKLTLVTGNQSSDMDSVVSAIAYSYFTKPSDTPILPLLNIPRADLGLRRDIEYALKLIDIQAEDLIFADDLHFLPRNIRLNLVLVDHNKPEGENEEMILKAFNTHVTAIIDHHDDEHLFLHAEPRLIQVTGSCSSLVLGHFQKGVLNAKLDLATVKFLVSAILLDTGFLTDKYKTKQTDVDILNHIKAQYPELSDEELSQENTILHKQKKSVEGFNFKDILRKDYKEYNCGKLKTGISSVSGSLDQLEATFGYQNMVQDLKELKGQRNLSLMVMMASYNSKSNNVHCRQMVLVGDANSALSSDTAAALENKLQLEVKVSSSSEEIKAFEQLNTAASRKQVAPLITEYLKSV</sequence>
<dbReference type="Proteomes" id="UP000662931">
    <property type="component" value="Chromosome 1"/>
</dbReference>
<comment type="cofactor">
    <cofactor evidence="1">
        <name>Mn(2+)</name>
        <dbReference type="ChEBI" id="CHEBI:29035"/>
    </cofactor>
</comment>